<dbReference type="Gene3D" id="3.30.530.20">
    <property type="match status" value="1"/>
</dbReference>
<comment type="caution">
    <text evidence="2">The sequence shown here is derived from an EMBL/GenBank/DDBJ whole genome shotgun (WGS) entry which is preliminary data.</text>
</comment>
<reference evidence="2 3" key="1">
    <citation type="submission" date="2020-10" db="EMBL/GenBank/DDBJ databases">
        <title>Genome sequences of Pseudomonas isolates.</title>
        <authorList>
            <person name="Wessels L."/>
            <person name="Reich F."/>
            <person name="Hammerl J."/>
        </authorList>
    </citation>
    <scope>NUCLEOTIDE SEQUENCE [LARGE SCALE GENOMIC DNA]</scope>
    <source>
        <strain evidence="2 3">20-MO00624-0</strain>
    </source>
</reference>
<proteinExistence type="predicted"/>
<protein>
    <submittedName>
        <fullName evidence="2">SRPBCC family protein</fullName>
    </submittedName>
</protein>
<sequence>MRYEQEFLVREKIATVWEFFEQFERVAKCIPGVQKAEMHDPDNLTVVVTQRLGPMTATFEAKVQITDRVACQKIEFASTGKAIRGAIGNFRSTNTVLLREEDGQTHVSVAGDVALGGALGSVGQKVIARQAEKATAEFSRNLEAVLSGKTPARANDDTATPRAAVREAPPSPKQAPLAMAPAAGLSSASEWWLKLSTALSGAALLVSLVVLWRVS</sequence>
<dbReference type="PANTHER" id="PTHR38588">
    <property type="entry name" value="BLL0334 PROTEIN"/>
    <property type="match status" value="1"/>
</dbReference>
<evidence type="ECO:0000313" key="2">
    <source>
        <dbReference type="EMBL" id="MBF8643215.1"/>
    </source>
</evidence>
<gene>
    <name evidence="2" type="ORF">IRZ65_21340</name>
</gene>
<organism evidence="2 3">
    <name type="scientific">Pseudomonas luteola</name>
    <dbReference type="NCBI Taxonomy" id="47886"/>
    <lineage>
        <taxon>Bacteria</taxon>
        <taxon>Pseudomonadati</taxon>
        <taxon>Pseudomonadota</taxon>
        <taxon>Gammaproteobacteria</taxon>
        <taxon>Pseudomonadales</taxon>
        <taxon>Pseudomonadaceae</taxon>
        <taxon>Pseudomonas</taxon>
    </lineage>
</organism>
<evidence type="ECO:0000313" key="3">
    <source>
        <dbReference type="Proteomes" id="UP000626180"/>
    </source>
</evidence>
<dbReference type="InterPro" id="IPR010419">
    <property type="entry name" value="CO_DH_gsu"/>
</dbReference>
<evidence type="ECO:0000256" key="1">
    <source>
        <dbReference type="SAM" id="MobiDB-lite"/>
    </source>
</evidence>
<name>A0ABS0FSA1_PSELU</name>
<dbReference type="Pfam" id="PF06240">
    <property type="entry name" value="COXG"/>
    <property type="match status" value="1"/>
</dbReference>
<dbReference type="SUPFAM" id="SSF55961">
    <property type="entry name" value="Bet v1-like"/>
    <property type="match status" value="1"/>
</dbReference>
<keyword evidence="3" id="KW-1185">Reference proteome</keyword>
<dbReference type="EMBL" id="JADMCD010000014">
    <property type="protein sequence ID" value="MBF8643215.1"/>
    <property type="molecule type" value="Genomic_DNA"/>
</dbReference>
<accession>A0ABS0FSA1</accession>
<feature type="region of interest" description="Disordered" evidence="1">
    <location>
        <begin position="149"/>
        <end position="177"/>
    </location>
</feature>
<dbReference type="PANTHER" id="PTHR38588:SF1">
    <property type="entry name" value="BLL0334 PROTEIN"/>
    <property type="match status" value="1"/>
</dbReference>
<dbReference type="InterPro" id="IPR023393">
    <property type="entry name" value="START-like_dom_sf"/>
</dbReference>
<dbReference type="Proteomes" id="UP000626180">
    <property type="component" value="Unassembled WGS sequence"/>
</dbReference>